<evidence type="ECO:0000256" key="1">
    <source>
        <dbReference type="SAM" id="MobiDB-lite"/>
    </source>
</evidence>
<dbReference type="InterPro" id="IPR011047">
    <property type="entry name" value="Quinoprotein_ADH-like_sf"/>
</dbReference>
<dbReference type="InterPro" id="IPR002372">
    <property type="entry name" value="PQQ_rpt_dom"/>
</dbReference>
<feature type="transmembrane region" description="Helical" evidence="2">
    <location>
        <begin position="28"/>
        <end position="47"/>
    </location>
</feature>
<dbReference type="Pfam" id="PF13360">
    <property type="entry name" value="PQQ_2"/>
    <property type="match status" value="1"/>
</dbReference>
<evidence type="ECO:0000259" key="3">
    <source>
        <dbReference type="Pfam" id="PF13360"/>
    </source>
</evidence>
<feature type="region of interest" description="Disordered" evidence="1">
    <location>
        <begin position="1"/>
        <end position="22"/>
    </location>
</feature>
<keyword evidence="2" id="KW-1133">Transmembrane helix</keyword>
<evidence type="ECO:0000313" key="5">
    <source>
        <dbReference type="Proteomes" id="UP001144280"/>
    </source>
</evidence>
<gene>
    <name evidence="4" type="ORF">Pa4123_80410</name>
</gene>
<evidence type="ECO:0000256" key="2">
    <source>
        <dbReference type="SAM" id="Phobius"/>
    </source>
</evidence>
<keyword evidence="2" id="KW-0812">Transmembrane</keyword>
<name>A0ABQ5R968_9ACTN</name>
<accession>A0ABQ5R968</accession>
<dbReference type="Gene3D" id="2.130.10.10">
    <property type="entry name" value="YVTN repeat-like/Quinoprotein amine dehydrogenase"/>
    <property type="match status" value="1"/>
</dbReference>
<keyword evidence="5" id="KW-1185">Reference proteome</keyword>
<reference evidence="4" key="1">
    <citation type="submission" date="2022-12" db="EMBL/GenBank/DDBJ databases">
        <title>New Phytohabitans aurantiacus sp. RD004123 nov., an actinomycete isolated from soil.</title>
        <authorList>
            <person name="Triningsih D.W."/>
            <person name="Harunari E."/>
            <person name="Igarashi Y."/>
        </authorList>
    </citation>
    <scope>NUCLEOTIDE SEQUENCE</scope>
    <source>
        <strain evidence="4">RD004123</strain>
    </source>
</reference>
<dbReference type="Proteomes" id="UP001144280">
    <property type="component" value="Unassembled WGS sequence"/>
</dbReference>
<feature type="domain" description="Pyrrolo-quinoline quinone repeat" evidence="3">
    <location>
        <begin position="89"/>
        <end position="313"/>
    </location>
</feature>
<dbReference type="SUPFAM" id="SSF50998">
    <property type="entry name" value="Quinoprotein alcohol dehydrogenase-like"/>
    <property type="match status" value="1"/>
</dbReference>
<dbReference type="RefSeq" id="WP_281904456.1">
    <property type="nucleotide sequence ID" value="NZ_BSDI01000069.1"/>
</dbReference>
<feature type="compositionally biased region" description="Basic and acidic residues" evidence="1">
    <location>
        <begin position="1"/>
        <end position="18"/>
    </location>
</feature>
<evidence type="ECO:0000313" key="4">
    <source>
        <dbReference type="EMBL" id="GLI02763.1"/>
    </source>
</evidence>
<protein>
    <recommendedName>
        <fullName evidence="3">Pyrrolo-quinoline quinone repeat domain-containing protein</fullName>
    </recommendedName>
</protein>
<proteinExistence type="predicted"/>
<dbReference type="EMBL" id="BSDI01000069">
    <property type="protein sequence ID" value="GLI02763.1"/>
    <property type="molecule type" value="Genomic_DNA"/>
</dbReference>
<keyword evidence="2" id="KW-0472">Membrane</keyword>
<sequence>MVIDLGEVREAPVGDDRPPPWTPRQRRAVRVVAALVVALLAAGAAPVRPALVMLDIPAAIGDRFVVSDSTDSVYLLSPSLDALGQGEREIVKYRLPAGQEAWRTRVATAGPLRTAVSEGGILYALAEAYAPETIAFDADTGKVLWRRAGWLGDTSAEQVFLSHDPRDDGTSLFMALDPRTGVERWSLEVPREEMVLYNRDRIVRWRGDGAVEVRDRRTGGLVIRGQVPPPVINPLADSNPGVQLVGGLLLVAGPPERVVTTAYDLDRLQPVWQAEIDLMNEYVTDECASGTLCVGGDGPGMRVIARATGRTRWVSDRWSWMWRVGSALLAFGTESEPMRVAVIDPADGHEIADLGRWSTRPAAINPAGRMYAARTDPGTGRSWIAELDPVARSIHVLGAVPDSFACEAGQLVVTCTRTGGAVAVWYPRRKLDE</sequence>
<dbReference type="InterPro" id="IPR015943">
    <property type="entry name" value="WD40/YVTN_repeat-like_dom_sf"/>
</dbReference>
<comment type="caution">
    <text evidence="4">The sequence shown here is derived from an EMBL/GenBank/DDBJ whole genome shotgun (WGS) entry which is preliminary data.</text>
</comment>
<organism evidence="4 5">
    <name type="scientific">Phytohabitans aurantiacus</name>
    <dbReference type="NCBI Taxonomy" id="3016789"/>
    <lineage>
        <taxon>Bacteria</taxon>
        <taxon>Bacillati</taxon>
        <taxon>Actinomycetota</taxon>
        <taxon>Actinomycetes</taxon>
        <taxon>Micromonosporales</taxon>
        <taxon>Micromonosporaceae</taxon>
    </lineage>
</organism>